<evidence type="ECO:0000256" key="1">
    <source>
        <dbReference type="SAM" id="SignalP"/>
    </source>
</evidence>
<dbReference type="EMBL" id="JACGCI010000111">
    <property type="protein sequence ID" value="KAF6744971.1"/>
    <property type="molecule type" value="Genomic_DNA"/>
</dbReference>
<feature type="signal peptide" evidence="1">
    <location>
        <begin position="1"/>
        <end position="24"/>
    </location>
</feature>
<evidence type="ECO:0008006" key="4">
    <source>
        <dbReference type="Google" id="ProtNLM"/>
    </source>
</evidence>
<sequence>MYAPTKSKLSLCVIALSLFFPTLPLFCPPNTPISFSRGLRVLLAPADTSVTPSSLSTLLLDSGGVKSPVSLLFCSLSPSDNALALLARAPGLNPEPTPEAEAGLVLPLWLSPTGDFVSLATRTLD</sequence>
<accession>A0A8H6HEU0</accession>
<organism evidence="2 3">
    <name type="scientific">Ephemerocybe angulata</name>
    <dbReference type="NCBI Taxonomy" id="980116"/>
    <lineage>
        <taxon>Eukaryota</taxon>
        <taxon>Fungi</taxon>
        <taxon>Dikarya</taxon>
        <taxon>Basidiomycota</taxon>
        <taxon>Agaricomycotina</taxon>
        <taxon>Agaricomycetes</taxon>
        <taxon>Agaricomycetidae</taxon>
        <taxon>Agaricales</taxon>
        <taxon>Agaricineae</taxon>
        <taxon>Psathyrellaceae</taxon>
        <taxon>Ephemerocybe</taxon>
    </lineage>
</organism>
<comment type="caution">
    <text evidence="2">The sequence shown here is derived from an EMBL/GenBank/DDBJ whole genome shotgun (WGS) entry which is preliminary data.</text>
</comment>
<feature type="chain" id="PRO_5034749076" description="Secreted protein" evidence="1">
    <location>
        <begin position="25"/>
        <end position="125"/>
    </location>
</feature>
<dbReference type="Proteomes" id="UP000521943">
    <property type="component" value="Unassembled WGS sequence"/>
</dbReference>
<dbReference type="AlphaFoldDB" id="A0A8H6HEU0"/>
<evidence type="ECO:0000313" key="3">
    <source>
        <dbReference type="Proteomes" id="UP000521943"/>
    </source>
</evidence>
<proteinExistence type="predicted"/>
<protein>
    <recommendedName>
        <fullName evidence="4">Secreted protein</fullName>
    </recommendedName>
</protein>
<keyword evidence="3" id="KW-1185">Reference proteome</keyword>
<name>A0A8H6HEU0_9AGAR</name>
<reference evidence="2 3" key="1">
    <citation type="submission" date="2020-07" db="EMBL/GenBank/DDBJ databases">
        <title>Comparative genomics of pyrophilous fungi reveals a link between fire events and developmental genes.</title>
        <authorList>
            <consortium name="DOE Joint Genome Institute"/>
            <person name="Steindorff A.S."/>
            <person name="Carver A."/>
            <person name="Calhoun S."/>
            <person name="Stillman K."/>
            <person name="Liu H."/>
            <person name="Lipzen A."/>
            <person name="Pangilinan J."/>
            <person name="Labutti K."/>
            <person name="Bruns T.D."/>
            <person name="Grigoriev I.V."/>
        </authorList>
    </citation>
    <scope>NUCLEOTIDE SEQUENCE [LARGE SCALE GENOMIC DNA]</scope>
    <source>
        <strain evidence="2 3">CBS 144469</strain>
    </source>
</reference>
<keyword evidence="1" id="KW-0732">Signal</keyword>
<evidence type="ECO:0000313" key="2">
    <source>
        <dbReference type="EMBL" id="KAF6744971.1"/>
    </source>
</evidence>
<gene>
    <name evidence="2" type="ORF">DFP72DRAFT_926932</name>
</gene>